<comment type="caution">
    <text evidence="1">The sequence shown here is derived from an EMBL/GenBank/DDBJ whole genome shotgun (WGS) entry which is preliminary data.</text>
</comment>
<evidence type="ECO:0000313" key="1">
    <source>
        <dbReference type="EMBL" id="NDK57203.1"/>
    </source>
</evidence>
<proteinExistence type="predicted"/>
<dbReference type="EMBL" id="JAAEAA010000021">
    <property type="protein sequence ID" value="NDK57203.1"/>
    <property type="molecule type" value="Genomic_DNA"/>
</dbReference>
<dbReference type="Proteomes" id="UP000478546">
    <property type="component" value="Unassembled WGS sequence"/>
</dbReference>
<organism evidence="1 2">
    <name type="scientific">Pontibacter fetidus</name>
    <dbReference type="NCBI Taxonomy" id="2700082"/>
    <lineage>
        <taxon>Bacteria</taxon>
        <taxon>Pseudomonadati</taxon>
        <taxon>Bacteroidota</taxon>
        <taxon>Cytophagia</taxon>
        <taxon>Cytophagales</taxon>
        <taxon>Hymenobacteraceae</taxon>
        <taxon>Pontibacter</taxon>
    </lineage>
</organism>
<name>A0A6B2H491_9BACT</name>
<reference evidence="1 2" key="1">
    <citation type="submission" date="2020-01" db="EMBL/GenBank/DDBJ databases">
        <authorList>
            <person name="Kim M.K."/>
        </authorList>
    </citation>
    <scope>NUCLEOTIDE SEQUENCE [LARGE SCALE GENOMIC DNA]</scope>
    <source>
        <strain evidence="1 2">BT213</strain>
    </source>
</reference>
<evidence type="ECO:0000313" key="2">
    <source>
        <dbReference type="Proteomes" id="UP000478546"/>
    </source>
</evidence>
<dbReference type="RefSeq" id="WP_162347265.1">
    <property type="nucleotide sequence ID" value="NZ_JAAEAA010000021.1"/>
</dbReference>
<protein>
    <submittedName>
        <fullName evidence="1">Uncharacterized protein</fullName>
    </submittedName>
</protein>
<keyword evidence="2" id="KW-1185">Reference proteome</keyword>
<gene>
    <name evidence="1" type="ORF">GWO68_14860</name>
</gene>
<dbReference type="AlphaFoldDB" id="A0A6B2H491"/>
<accession>A0A6B2H491</accession>
<sequence length="109" mass="12498">MSITLNPRLFVSLSPLEHVKPHPINDGRFDPAFAYKVLGVYNASETSECFFILSNPANEMWFISQRHLRTYKLLDSDDFYIRMETQLNEATDDHETAARVLPIASNGHL</sequence>